<feature type="region of interest" description="Disordered" evidence="1">
    <location>
        <begin position="66"/>
        <end position="97"/>
    </location>
</feature>
<dbReference type="Pfam" id="PF12756">
    <property type="entry name" value="zf-C2H2_2"/>
    <property type="match status" value="1"/>
</dbReference>
<sequence length="431" mass="49380">MNYLPQGSNPTTAGFTCNTCGIRFLSAEIQRQHMKTEWHRYNLKRKVAGLPGILSEVFAEKVLASQKSADEEPADEDELGFHINHRRRSGKGERQLTKKDLKQLARGQVRGRITVEDIPSILQRSQSPAASVASEFSEFSLGESVNLSEVESTVDTNSEINYSDDSEWSLIHESDEDSSGTDIEEDHFDEEATHVLPNHYCFYCGKNNHEIEQNIKHMTNRHALYIPERSFLVDLAGLLTFINEVVTVDHDCLVCGFDGKSLESIRLHLTSKGHCRIPYETEEAREVVAEFYNFDTVDRQPLRINSMRKKKSVAFRPASDDSEYEDIGTREDVEDATSDVVLPNGSVIGHRAMVRQQRPNRPMAREWNESERTVALVDRRFAPGLTDFQVSKQEKEMRKLEAKARNVHERMTKPRRVNFQRHFRDEMLGHS</sequence>
<dbReference type="PANTHER" id="PTHR13182">
    <property type="entry name" value="ZINC FINGER PROTEIN 622"/>
    <property type="match status" value="1"/>
</dbReference>
<proteinExistence type="predicted"/>
<evidence type="ECO:0000313" key="4">
    <source>
        <dbReference type="Proteomes" id="UP000092555"/>
    </source>
</evidence>
<dbReference type="PANTHER" id="PTHR13182:SF8">
    <property type="entry name" value="CYTOPLASMIC 60S SUBUNIT BIOGENESIS FACTOR ZNF622"/>
    <property type="match status" value="1"/>
</dbReference>
<dbReference type="GO" id="GO:0042273">
    <property type="term" value="P:ribosomal large subunit biogenesis"/>
    <property type="evidence" value="ECO:0007669"/>
    <property type="project" value="EnsemblFungi"/>
</dbReference>
<dbReference type="OrthoDB" id="19329at2759"/>
<dbReference type="GO" id="GO:0030687">
    <property type="term" value="C:preribosome, large subunit precursor"/>
    <property type="evidence" value="ECO:0007669"/>
    <property type="project" value="TreeGrafter"/>
</dbReference>
<comment type="caution">
    <text evidence="3">The sequence shown here is derived from an EMBL/GenBank/DDBJ whole genome shotgun (WGS) entry which is preliminary data.</text>
</comment>
<feature type="domain" description="C2H2-type" evidence="2">
    <location>
        <begin position="17"/>
        <end position="39"/>
    </location>
</feature>
<evidence type="ECO:0000256" key="1">
    <source>
        <dbReference type="SAM" id="MobiDB-lite"/>
    </source>
</evidence>
<dbReference type="EMBL" id="LXTC01000005">
    <property type="protein sequence ID" value="OBA19916.1"/>
    <property type="molecule type" value="Genomic_DNA"/>
</dbReference>
<dbReference type="InterPro" id="IPR013087">
    <property type="entry name" value="Znf_C2H2_type"/>
</dbReference>
<gene>
    <name evidence="3" type="ORF">METBIDRAFT_32940</name>
</gene>
<name>A0A1A0H7B4_9ASCO</name>
<dbReference type="SMART" id="SM00355">
    <property type="entry name" value="ZnF_C2H2"/>
    <property type="match status" value="3"/>
</dbReference>
<reference evidence="3 4" key="1">
    <citation type="submission" date="2016-05" db="EMBL/GenBank/DDBJ databases">
        <title>Comparative genomics of biotechnologically important yeasts.</title>
        <authorList>
            <consortium name="DOE Joint Genome Institute"/>
            <person name="Riley R."/>
            <person name="Haridas S."/>
            <person name="Wolfe K.H."/>
            <person name="Lopes M.R."/>
            <person name="Hittinger C.T."/>
            <person name="Goker M."/>
            <person name="Salamov A."/>
            <person name="Wisecaver J."/>
            <person name="Long T.M."/>
            <person name="Aerts A.L."/>
            <person name="Barry K."/>
            <person name="Choi C."/>
            <person name="Clum A."/>
            <person name="Coughlan A.Y."/>
            <person name="Deshpande S."/>
            <person name="Douglass A.P."/>
            <person name="Hanson S.J."/>
            <person name="Klenk H.-P."/>
            <person name="LaButti K."/>
            <person name="Lapidus A."/>
            <person name="Lindquist E."/>
            <person name="Lipzen A."/>
            <person name="Meier-kolthoff J.P."/>
            <person name="Ohm R.A."/>
            <person name="Otillar R.P."/>
            <person name="Pangilinan J."/>
            <person name="Peng Y."/>
            <person name="Rokas A."/>
            <person name="Rosa C.A."/>
            <person name="Scheuner C."/>
            <person name="Sibirny A.A."/>
            <person name="Slot J.C."/>
            <person name="Stielow J.B."/>
            <person name="Sun H."/>
            <person name="Kurtzman C.P."/>
            <person name="Blackwell M."/>
            <person name="Grigoriev I.V."/>
            <person name="Jeffries T.W."/>
        </authorList>
    </citation>
    <scope>NUCLEOTIDE SEQUENCE [LARGE SCALE GENOMIC DNA]</scope>
    <source>
        <strain evidence="3 4">NRRL YB-4993</strain>
    </source>
</reference>
<evidence type="ECO:0000259" key="2">
    <source>
        <dbReference type="PROSITE" id="PS00028"/>
    </source>
</evidence>
<dbReference type="GeneID" id="30029143"/>
<organism evidence="3 4">
    <name type="scientific">Metschnikowia bicuspidata var. bicuspidata NRRL YB-4993</name>
    <dbReference type="NCBI Taxonomy" id="869754"/>
    <lineage>
        <taxon>Eukaryota</taxon>
        <taxon>Fungi</taxon>
        <taxon>Dikarya</taxon>
        <taxon>Ascomycota</taxon>
        <taxon>Saccharomycotina</taxon>
        <taxon>Pichiomycetes</taxon>
        <taxon>Metschnikowiaceae</taxon>
        <taxon>Metschnikowia</taxon>
    </lineage>
</organism>
<dbReference type="InterPro" id="IPR041661">
    <property type="entry name" value="ZN622/Rei1/Reh1_Znf-C2H2"/>
</dbReference>
<keyword evidence="4" id="KW-1185">Reference proteome</keyword>
<protein>
    <recommendedName>
        <fullName evidence="2">C2H2-type domain-containing protein</fullName>
    </recommendedName>
</protein>
<dbReference type="SUPFAM" id="SSF57667">
    <property type="entry name" value="beta-beta-alpha zinc fingers"/>
    <property type="match status" value="1"/>
</dbReference>
<dbReference type="PROSITE" id="PS00028">
    <property type="entry name" value="ZINC_FINGER_C2H2_1"/>
    <property type="match status" value="1"/>
</dbReference>
<evidence type="ECO:0000313" key="3">
    <source>
        <dbReference type="EMBL" id="OBA19916.1"/>
    </source>
</evidence>
<dbReference type="GO" id="GO:0043023">
    <property type="term" value="F:ribosomal large subunit binding"/>
    <property type="evidence" value="ECO:0007669"/>
    <property type="project" value="EnsemblFungi"/>
</dbReference>
<dbReference type="InterPro" id="IPR040025">
    <property type="entry name" value="Znf622/Rei1/Reh1"/>
</dbReference>
<dbReference type="Proteomes" id="UP000092555">
    <property type="component" value="Unassembled WGS sequence"/>
</dbReference>
<dbReference type="AlphaFoldDB" id="A0A1A0H7B4"/>
<dbReference type="STRING" id="869754.A0A1A0H7B4"/>
<dbReference type="RefSeq" id="XP_018710441.1">
    <property type="nucleotide sequence ID" value="XM_018856167.1"/>
</dbReference>
<dbReference type="InterPro" id="IPR036236">
    <property type="entry name" value="Znf_C2H2_sf"/>
</dbReference>
<accession>A0A1A0H7B4</accession>